<dbReference type="SUPFAM" id="SSF51735">
    <property type="entry name" value="NAD(P)-binding Rossmann-fold domains"/>
    <property type="match status" value="1"/>
</dbReference>
<dbReference type="PANTHER" id="PTHR43355">
    <property type="entry name" value="FLAVIN REDUCTASE (NADPH)"/>
    <property type="match status" value="1"/>
</dbReference>
<dbReference type="GO" id="GO:0004074">
    <property type="term" value="F:biliverdin reductase [NAD(P)H] activity"/>
    <property type="evidence" value="ECO:0007669"/>
    <property type="project" value="TreeGrafter"/>
</dbReference>
<protein>
    <submittedName>
        <fullName evidence="2">NAD-dependent epimerase/dehydratase family protein</fullName>
    </submittedName>
</protein>
<dbReference type="PANTHER" id="PTHR43355:SF2">
    <property type="entry name" value="FLAVIN REDUCTASE (NADPH)"/>
    <property type="match status" value="1"/>
</dbReference>
<dbReference type="InterPro" id="IPR036291">
    <property type="entry name" value="NAD(P)-bd_dom_sf"/>
</dbReference>
<dbReference type="Gene3D" id="3.40.50.720">
    <property type="entry name" value="NAD(P)-binding Rossmann-like Domain"/>
    <property type="match status" value="1"/>
</dbReference>
<evidence type="ECO:0000259" key="1">
    <source>
        <dbReference type="Pfam" id="PF13460"/>
    </source>
</evidence>
<dbReference type="InterPro" id="IPR016040">
    <property type="entry name" value="NAD(P)-bd_dom"/>
</dbReference>
<dbReference type="AlphaFoldDB" id="A0A4R0G0Z2"/>
<name>A0A4R0G0Z2_9ACTN</name>
<gene>
    <name evidence="2" type="ORF">E0H26_28565</name>
</gene>
<reference evidence="2 3" key="1">
    <citation type="submission" date="2019-02" db="EMBL/GenBank/DDBJ databases">
        <title>Jishengella sp. nov., isolated from a root of Zingiber montanum.</title>
        <authorList>
            <person name="Kuncharoen N."/>
            <person name="Kudo T."/>
            <person name="Masahiro Y."/>
            <person name="Ohkuma M."/>
            <person name="Tanasupawat S."/>
        </authorList>
    </citation>
    <scope>NUCLEOTIDE SEQUENCE [LARGE SCALE GENOMIC DNA]</scope>
    <source>
        <strain evidence="2 3">PLAI 1-1</strain>
    </source>
</reference>
<dbReference type="EMBL" id="SJJR01000038">
    <property type="protein sequence ID" value="TCB88291.1"/>
    <property type="molecule type" value="Genomic_DNA"/>
</dbReference>
<dbReference type="OrthoDB" id="4115876at2"/>
<evidence type="ECO:0000313" key="3">
    <source>
        <dbReference type="Proteomes" id="UP000292274"/>
    </source>
</evidence>
<organism evidence="2 3">
    <name type="scientific">Micromonospora zingiberis</name>
    <dbReference type="NCBI Taxonomy" id="2053011"/>
    <lineage>
        <taxon>Bacteria</taxon>
        <taxon>Bacillati</taxon>
        <taxon>Actinomycetota</taxon>
        <taxon>Actinomycetes</taxon>
        <taxon>Micromonosporales</taxon>
        <taxon>Micromonosporaceae</taxon>
        <taxon>Micromonospora</taxon>
    </lineage>
</organism>
<evidence type="ECO:0000313" key="2">
    <source>
        <dbReference type="EMBL" id="TCB88291.1"/>
    </source>
</evidence>
<comment type="caution">
    <text evidence="2">The sequence shown here is derived from an EMBL/GenBank/DDBJ whole genome shotgun (WGS) entry which is preliminary data.</text>
</comment>
<feature type="domain" description="NAD(P)-binding" evidence="1">
    <location>
        <begin position="7"/>
        <end position="201"/>
    </location>
</feature>
<sequence length="212" mass="22216">MRVTVFGATGGIGGHVVRQALDRGYAVTAVVRDTARLDVRHPTLEVATVPALDDADALVPVLRGSDAILSGVGPRGRNDGPVASTATRTILDAMRAEGVRRLVAISAAPVGPTPDGDSFLNRRVVLPGISALLKDLYADLRAMEDAIANSPAEWTVMRPPKLVHKPLTGRYRTAIGGNVARGYTISRADVAHAMLAAVGDPATIRRAIGIAY</sequence>
<dbReference type="RefSeq" id="WP_131309526.1">
    <property type="nucleotide sequence ID" value="NZ_SJJR01000038.1"/>
</dbReference>
<accession>A0A4R0G0Z2</accession>
<keyword evidence="3" id="KW-1185">Reference proteome</keyword>
<dbReference type="Pfam" id="PF13460">
    <property type="entry name" value="NAD_binding_10"/>
    <property type="match status" value="1"/>
</dbReference>
<dbReference type="InterPro" id="IPR051606">
    <property type="entry name" value="Polyketide_Oxido-like"/>
</dbReference>
<dbReference type="Proteomes" id="UP000292274">
    <property type="component" value="Unassembled WGS sequence"/>
</dbReference>
<proteinExistence type="predicted"/>
<dbReference type="GO" id="GO:0042602">
    <property type="term" value="F:riboflavin reductase (NADPH) activity"/>
    <property type="evidence" value="ECO:0007669"/>
    <property type="project" value="TreeGrafter"/>
</dbReference>